<reference evidence="1 2" key="1">
    <citation type="submission" date="2024-06" db="EMBL/GenBank/DDBJ databases">
        <authorList>
            <person name="Kim D.-U."/>
        </authorList>
    </citation>
    <scope>NUCLEOTIDE SEQUENCE [LARGE SCALE GENOMIC DNA]</scope>
    <source>
        <strain evidence="1 2">KACC15460</strain>
    </source>
</reference>
<accession>A0ABV2D6Y5</accession>
<evidence type="ECO:0000313" key="1">
    <source>
        <dbReference type="EMBL" id="MET2825795.1"/>
    </source>
</evidence>
<protein>
    <submittedName>
        <fullName evidence="1">Uncharacterized protein</fullName>
    </submittedName>
</protein>
<dbReference type="EMBL" id="JBEWSZ010000001">
    <property type="protein sequence ID" value="MET2825795.1"/>
    <property type="molecule type" value="Genomic_DNA"/>
</dbReference>
<keyword evidence="2" id="KW-1185">Reference proteome</keyword>
<organism evidence="1 2">
    <name type="scientific">Mesorhizobium shangrilense</name>
    <dbReference type="NCBI Taxonomy" id="460060"/>
    <lineage>
        <taxon>Bacteria</taxon>
        <taxon>Pseudomonadati</taxon>
        <taxon>Pseudomonadota</taxon>
        <taxon>Alphaproteobacteria</taxon>
        <taxon>Hyphomicrobiales</taxon>
        <taxon>Phyllobacteriaceae</taxon>
        <taxon>Mesorhizobium</taxon>
    </lineage>
</organism>
<proteinExistence type="predicted"/>
<dbReference type="Proteomes" id="UP001548832">
    <property type="component" value="Unassembled WGS sequence"/>
</dbReference>
<sequence>MAQQIARKLRLTSALLGTVTRKDLAAAFRRINPDTAFDLGRADKWLQGRAQPRQLSVYDDWSKLLDIGQSGAWIAQSDLPSFMAAICGRHGIDRAELERRAGTQFETSAHEDRSLGVTLAGTYACYSHALSPYYRGQLIRGSLSIDAGPGVHGLTAMYREALPTGPLLFGGPVTLAKRGLYANLREAGGDGQLFLCLFPPSRPGSVLGGYLCGTTVIDPEPHPSLTRILMIRLRNPAPREEWGGYLASGQSITGDLASLGLSIEEPQALDRQLMQFLAGRGDDGASQISPVEFRAILDVFDRHWLRRSGQG</sequence>
<name>A0ABV2D6Y5_9HYPH</name>
<evidence type="ECO:0000313" key="2">
    <source>
        <dbReference type="Proteomes" id="UP001548832"/>
    </source>
</evidence>
<dbReference type="RefSeq" id="WP_354457876.1">
    <property type="nucleotide sequence ID" value="NZ_JBEWSZ010000001.1"/>
</dbReference>
<gene>
    <name evidence="1" type="ORF">ABVQ20_02265</name>
</gene>
<comment type="caution">
    <text evidence="1">The sequence shown here is derived from an EMBL/GenBank/DDBJ whole genome shotgun (WGS) entry which is preliminary data.</text>
</comment>